<dbReference type="Gene3D" id="3.10.20.70">
    <property type="entry name" value="Glutamine synthetase, N-terminal domain"/>
    <property type="match status" value="1"/>
</dbReference>
<gene>
    <name evidence="2" type="ORF">DBV15_10618</name>
</gene>
<dbReference type="GO" id="GO:0005737">
    <property type="term" value="C:cytoplasm"/>
    <property type="evidence" value="ECO:0007669"/>
    <property type="project" value="TreeGrafter"/>
</dbReference>
<dbReference type="InterPro" id="IPR036651">
    <property type="entry name" value="Gln_synt_N_sf"/>
</dbReference>
<evidence type="ECO:0000256" key="1">
    <source>
        <dbReference type="SAM" id="MobiDB-lite"/>
    </source>
</evidence>
<comment type="caution">
    <text evidence="2">The sequence shown here is derived from an EMBL/GenBank/DDBJ whole genome shotgun (WGS) entry which is preliminary data.</text>
</comment>
<accession>A0A4V3SBM5</accession>
<feature type="region of interest" description="Disordered" evidence="1">
    <location>
        <begin position="1"/>
        <end position="31"/>
    </location>
</feature>
<evidence type="ECO:0000313" key="3">
    <source>
        <dbReference type="Proteomes" id="UP000310200"/>
    </source>
</evidence>
<dbReference type="InterPro" id="IPR050292">
    <property type="entry name" value="Glutamine_Synthetase"/>
</dbReference>
<reference evidence="2 3" key="1">
    <citation type="journal article" date="2019" name="Philos. Trans. R. Soc. Lond., B, Biol. Sci.">
        <title>Ant behaviour and brain gene expression of defending hosts depend on the ecological success of the intruding social parasite.</title>
        <authorList>
            <person name="Kaur R."/>
            <person name="Stoldt M."/>
            <person name="Jongepier E."/>
            <person name="Feldmeyer B."/>
            <person name="Menzel F."/>
            <person name="Bornberg-Bauer E."/>
            <person name="Foitzik S."/>
        </authorList>
    </citation>
    <scope>NUCLEOTIDE SEQUENCE [LARGE SCALE GENOMIC DNA]</scope>
    <source>
        <tissue evidence="2">Whole body</tissue>
    </source>
</reference>
<proteinExistence type="predicted"/>
<dbReference type="Proteomes" id="UP000310200">
    <property type="component" value="Unassembled WGS sequence"/>
</dbReference>
<feature type="non-terminal residue" evidence="2">
    <location>
        <position position="1"/>
    </location>
</feature>
<evidence type="ECO:0000313" key="2">
    <source>
        <dbReference type="EMBL" id="TGZ53544.1"/>
    </source>
</evidence>
<name>A0A4V3SBM5_9HYME</name>
<dbReference type="PANTHER" id="PTHR20852">
    <property type="entry name" value="GLUTAMINE SYNTHETASE"/>
    <property type="match status" value="1"/>
</dbReference>
<sequence>PMSHSTMPKNSNAANAESAVNATQSSNAANATKLDNKTHLLQKYLDLPQPENEIQVQYIWIDGSGEELCSKTKTLSFVPKRPSELSPWILENSSMFQAHFSDPVKEDIYLYPVAIYNDPFRPGNNNKLVLCDTYYSDDTPTKTNNRCRANQAMESVKDQEPWFGIKQKYTLLDFNGKALLCSSRKHKSMEYDCGVGANKVIGREIVEAHYRACLYAGVKLADMRPSSNCDPYSVCDALVRTCVLNE</sequence>
<dbReference type="GO" id="GO:0004356">
    <property type="term" value="F:glutamine synthetase activity"/>
    <property type="evidence" value="ECO:0007669"/>
    <property type="project" value="InterPro"/>
</dbReference>
<dbReference type="EMBL" id="QBLH01001006">
    <property type="protein sequence ID" value="TGZ53544.1"/>
    <property type="molecule type" value="Genomic_DNA"/>
</dbReference>
<dbReference type="SUPFAM" id="SSF54368">
    <property type="entry name" value="Glutamine synthetase, N-terminal domain"/>
    <property type="match status" value="1"/>
</dbReference>
<protein>
    <submittedName>
        <fullName evidence="2">Glutamine synthetase</fullName>
    </submittedName>
</protein>
<dbReference type="Gene3D" id="3.30.590.10">
    <property type="entry name" value="Glutamine synthetase/guanido kinase, catalytic domain"/>
    <property type="match status" value="2"/>
</dbReference>
<dbReference type="PANTHER" id="PTHR20852:SF57">
    <property type="entry name" value="GLUTAMINE SYNTHETASE 2 CYTOPLASMIC"/>
    <property type="match status" value="1"/>
</dbReference>
<dbReference type="GO" id="GO:0006542">
    <property type="term" value="P:glutamine biosynthetic process"/>
    <property type="evidence" value="ECO:0007669"/>
    <property type="project" value="InterPro"/>
</dbReference>
<dbReference type="STRING" id="300112.A0A4V3SBM5"/>
<dbReference type="AlphaFoldDB" id="A0A4V3SBM5"/>
<organism evidence="2 3">
    <name type="scientific">Temnothorax longispinosus</name>
    <dbReference type="NCBI Taxonomy" id="300112"/>
    <lineage>
        <taxon>Eukaryota</taxon>
        <taxon>Metazoa</taxon>
        <taxon>Ecdysozoa</taxon>
        <taxon>Arthropoda</taxon>
        <taxon>Hexapoda</taxon>
        <taxon>Insecta</taxon>
        <taxon>Pterygota</taxon>
        <taxon>Neoptera</taxon>
        <taxon>Endopterygota</taxon>
        <taxon>Hymenoptera</taxon>
        <taxon>Apocrita</taxon>
        <taxon>Aculeata</taxon>
        <taxon>Formicoidea</taxon>
        <taxon>Formicidae</taxon>
        <taxon>Myrmicinae</taxon>
        <taxon>Temnothorax</taxon>
    </lineage>
</organism>
<keyword evidence="3" id="KW-1185">Reference proteome</keyword>
<feature type="compositionally biased region" description="Low complexity" evidence="1">
    <location>
        <begin position="10"/>
        <end position="31"/>
    </location>
</feature>